<accession>A0A7T8KAY2</accession>
<dbReference type="AlphaFoldDB" id="A0A7T8KAY2"/>
<dbReference type="Proteomes" id="UP000595437">
    <property type="component" value="Chromosome 8"/>
</dbReference>
<feature type="non-terminal residue" evidence="1">
    <location>
        <position position="62"/>
    </location>
</feature>
<proteinExistence type="predicted"/>
<name>A0A7T8KAY2_CALRO</name>
<organism evidence="1 2">
    <name type="scientific">Caligus rogercresseyi</name>
    <name type="common">Sea louse</name>
    <dbReference type="NCBI Taxonomy" id="217165"/>
    <lineage>
        <taxon>Eukaryota</taxon>
        <taxon>Metazoa</taxon>
        <taxon>Ecdysozoa</taxon>
        <taxon>Arthropoda</taxon>
        <taxon>Crustacea</taxon>
        <taxon>Multicrustacea</taxon>
        <taxon>Hexanauplia</taxon>
        <taxon>Copepoda</taxon>
        <taxon>Siphonostomatoida</taxon>
        <taxon>Caligidae</taxon>
        <taxon>Caligus</taxon>
    </lineage>
</organism>
<gene>
    <name evidence="1" type="ORF">FKW44_012480</name>
</gene>
<dbReference type="OrthoDB" id="10250769at2759"/>
<dbReference type="EMBL" id="CP045897">
    <property type="protein sequence ID" value="QQP51205.1"/>
    <property type="molecule type" value="Genomic_DNA"/>
</dbReference>
<protein>
    <submittedName>
        <fullName evidence="1">Wdrepeat proteinlike</fullName>
    </submittedName>
</protein>
<keyword evidence="2" id="KW-1185">Reference proteome</keyword>
<sequence length="62" mass="7199">MRKIFTDRDHGEGMDKENGSVLFEDSLLGNVCNSIPIVVRYVKRRRETLIVTAVEDVFIRME</sequence>
<evidence type="ECO:0000313" key="2">
    <source>
        <dbReference type="Proteomes" id="UP000595437"/>
    </source>
</evidence>
<evidence type="ECO:0000313" key="1">
    <source>
        <dbReference type="EMBL" id="QQP51205.1"/>
    </source>
</evidence>
<reference evidence="2" key="1">
    <citation type="submission" date="2021-01" db="EMBL/GenBank/DDBJ databases">
        <title>Caligus Genome Assembly.</title>
        <authorList>
            <person name="Gallardo-Escarate C."/>
        </authorList>
    </citation>
    <scope>NUCLEOTIDE SEQUENCE [LARGE SCALE GENOMIC DNA]</scope>
</reference>